<gene>
    <name evidence="2" type="ORF">Aau02nite_19640</name>
</gene>
<protein>
    <recommendedName>
        <fullName evidence="1">SGNH hydrolase-type esterase domain-containing protein</fullName>
    </recommendedName>
</protein>
<dbReference type="Gene3D" id="3.40.50.1110">
    <property type="entry name" value="SGNH hydrolase"/>
    <property type="match status" value="1"/>
</dbReference>
<sequence length="245" mass="25965">MERLRGQSGVVTLLYTALGDSMSIDVYAGGPGRGATSLLHRNRDADFPDWAGRDLGTRGYDLLDLTYDGATTSGVLGQQLPRLDRRPDLVTITIGGNDLMGAYGDTAAAEAVIALVAERAERILAHLAAGPGDAPRTVVTTVYDPSDGTGAVPGGGLPPWPDGPRLVVALNDALKGLAGRHGARVADVHAHFLGHGAQAGDPGRPDPRPANRDLWYCGVIEPNAWGAHEIRRTWWHTLHRAGWLP</sequence>
<proteinExistence type="predicted"/>
<reference evidence="2" key="1">
    <citation type="submission" date="2021-03" db="EMBL/GenBank/DDBJ databases">
        <title>Whole genome shotgun sequence of Actinoplanes auranticolor NBRC 12245.</title>
        <authorList>
            <person name="Komaki H."/>
            <person name="Tamura T."/>
        </authorList>
    </citation>
    <scope>NUCLEOTIDE SEQUENCE</scope>
    <source>
        <strain evidence="2">NBRC 12245</strain>
    </source>
</reference>
<accession>A0A919S6H8</accession>
<dbReference type="SUPFAM" id="SSF52266">
    <property type="entry name" value="SGNH hydrolase"/>
    <property type="match status" value="1"/>
</dbReference>
<dbReference type="InterPro" id="IPR036514">
    <property type="entry name" value="SGNH_hydro_sf"/>
</dbReference>
<keyword evidence="3" id="KW-1185">Reference proteome</keyword>
<evidence type="ECO:0000259" key="1">
    <source>
        <dbReference type="Pfam" id="PF13472"/>
    </source>
</evidence>
<comment type="caution">
    <text evidence="2">The sequence shown here is derived from an EMBL/GenBank/DDBJ whole genome shotgun (WGS) entry which is preliminary data.</text>
</comment>
<evidence type="ECO:0000313" key="3">
    <source>
        <dbReference type="Proteomes" id="UP000681340"/>
    </source>
</evidence>
<dbReference type="EMBL" id="BOQL01000018">
    <property type="protein sequence ID" value="GIM65771.1"/>
    <property type="molecule type" value="Genomic_DNA"/>
</dbReference>
<name>A0A919S6H8_9ACTN</name>
<organism evidence="2 3">
    <name type="scientific">Actinoplanes auranticolor</name>
    <dbReference type="NCBI Taxonomy" id="47988"/>
    <lineage>
        <taxon>Bacteria</taxon>
        <taxon>Bacillati</taxon>
        <taxon>Actinomycetota</taxon>
        <taxon>Actinomycetes</taxon>
        <taxon>Micromonosporales</taxon>
        <taxon>Micromonosporaceae</taxon>
        <taxon>Actinoplanes</taxon>
    </lineage>
</organism>
<dbReference type="Proteomes" id="UP000681340">
    <property type="component" value="Unassembled WGS sequence"/>
</dbReference>
<dbReference type="AlphaFoldDB" id="A0A919S6H8"/>
<dbReference type="InterPro" id="IPR013830">
    <property type="entry name" value="SGNH_hydro"/>
</dbReference>
<evidence type="ECO:0000313" key="2">
    <source>
        <dbReference type="EMBL" id="GIM65771.1"/>
    </source>
</evidence>
<feature type="domain" description="SGNH hydrolase-type esterase" evidence="1">
    <location>
        <begin position="17"/>
        <end position="204"/>
    </location>
</feature>
<dbReference type="Pfam" id="PF13472">
    <property type="entry name" value="Lipase_GDSL_2"/>
    <property type="match status" value="1"/>
</dbReference>